<comment type="caution">
    <text evidence="2">The sequence shown here is derived from an EMBL/GenBank/DDBJ whole genome shotgun (WGS) entry which is preliminary data.</text>
</comment>
<dbReference type="PANTHER" id="PTHR13696:SF96">
    <property type="entry name" value="COBQ_COBB_MIND_PARA NUCLEOTIDE BINDING DOMAIN-CONTAINING PROTEIN"/>
    <property type="match status" value="1"/>
</dbReference>
<dbReference type="InterPro" id="IPR050678">
    <property type="entry name" value="DNA_Partitioning_ATPase"/>
</dbReference>
<dbReference type="Proteomes" id="UP000715965">
    <property type="component" value="Unassembled WGS sequence"/>
</dbReference>
<evidence type="ECO:0000259" key="1">
    <source>
        <dbReference type="Pfam" id="PF01656"/>
    </source>
</evidence>
<dbReference type="InterPro" id="IPR027417">
    <property type="entry name" value="P-loop_NTPase"/>
</dbReference>
<dbReference type="InterPro" id="IPR002586">
    <property type="entry name" value="CobQ/CobB/MinD/ParA_Nub-bd_dom"/>
</dbReference>
<dbReference type="CDD" id="cd02042">
    <property type="entry name" value="ParAB_family"/>
    <property type="match status" value="1"/>
</dbReference>
<name>A0ABR9SCN4_9BURK</name>
<dbReference type="EMBL" id="JADDOJ010000016">
    <property type="protein sequence ID" value="MBE7940118.1"/>
    <property type="molecule type" value="Genomic_DNA"/>
</dbReference>
<accession>A0ABR9SCN4</accession>
<protein>
    <submittedName>
        <fullName evidence="2">ParA family protein</fullName>
    </submittedName>
</protein>
<dbReference type="PIRSF" id="PIRSF009320">
    <property type="entry name" value="Nuc_binding_HP_1000"/>
    <property type="match status" value="1"/>
</dbReference>
<dbReference type="Pfam" id="PF01656">
    <property type="entry name" value="CbiA"/>
    <property type="match status" value="1"/>
</dbReference>
<organism evidence="2 3">
    <name type="scientific">Ramlibacter aquaticus</name>
    <dbReference type="NCBI Taxonomy" id="2780094"/>
    <lineage>
        <taxon>Bacteria</taxon>
        <taxon>Pseudomonadati</taxon>
        <taxon>Pseudomonadota</taxon>
        <taxon>Betaproteobacteria</taxon>
        <taxon>Burkholderiales</taxon>
        <taxon>Comamonadaceae</taxon>
        <taxon>Ramlibacter</taxon>
    </lineage>
</organism>
<gene>
    <name evidence="2" type="ORF">IM725_05985</name>
</gene>
<sequence>MTALAIYSSKGGSGKSTVSIHLAVAAGEMRRTVLIDADPQRTVMMWAANRALPQPQVLASDPSGIEDALRRIAVDRQAVAIVDCPPHSVAGTARLLAAVDHIVIPVQPTMPDLAATQRAMTMVKAAGKPFSFVLSRVPVRSAEAAQALKILDGFGPTVPSVIHDRRAFARALIESSAVTEVRRLDHLKAANEIRAVWEWLQQKIKELDHVEVKSRFAAVC</sequence>
<proteinExistence type="predicted"/>
<evidence type="ECO:0000313" key="2">
    <source>
        <dbReference type="EMBL" id="MBE7940118.1"/>
    </source>
</evidence>
<reference evidence="2 3" key="1">
    <citation type="submission" date="2020-10" db="EMBL/GenBank/DDBJ databases">
        <title>Draft genome of Ramlibacter aquaticus LMG 30558.</title>
        <authorList>
            <person name="Props R."/>
        </authorList>
    </citation>
    <scope>NUCLEOTIDE SEQUENCE [LARGE SCALE GENOMIC DNA]</scope>
    <source>
        <strain evidence="2 3">LMG 30558</strain>
    </source>
</reference>
<evidence type="ECO:0000313" key="3">
    <source>
        <dbReference type="Proteomes" id="UP000715965"/>
    </source>
</evidence>
<dbReference type="Gene3D" id="3.40.50.300">
    <property type="entry name" value="P-loop containing nucleotide triphosphate hydrolases"/>
    <property type="match status" value="1"/>
</dbReference>
<dbReference type="RefSeq" id="WP_193779661.1">
    <property type="nucleotide sequence ID" value="NZ_JADDOJ010000016.1"/>
</dbReference>
<dbReference type="PANTHER" id="PTHR13696">
    <property type="entry name" value="P-LOOP CONTAINING NUCLEOSIDE TRIPHOSPHATE HYDROLASE"/>
    <property type="match status" value="1"/>
</dbReference>
<keyword evidence="3" id="KW-1185">Reference proteome</keyword>
<feature type="domain" description="CobQ/CobB/MinD/ParA nucleotide binding" evidence="1">
    <location>
        <begin position="4"/>
        <end position="174"/>
    </location>
</feature>
<dbReference type="SUPFAM" id="SSF52540">
    <property type="entry name" value="P-loop containing nucleoside triphosphate hydrolases"/>
    <property type="match status" value="1"/>
</dbReference>